<accession>A0AB39C0B0</accession>
<sequence length="73" mass="8181">METLSDRVKKRRSELNLTQAGLAELSGTKQQTIQQVESGLTKRPRKLIELATALQCEPRWLLFGEQGNKTNAA</sequence>
<dbReference type="Pfam" id="PF01381">
    <property type="entry name" value="HTH_3"/>
    <property type="match status" value="1"/>
</dbReference>
<feature type="domain" description="HTH cro/C1-type" evidence="1">
    <location>
        <begin position="8"/>
        <end position="61"/>
    </location>
</feature>
<protein>
    <submittedName>
        <fullName evidence="2">Helix-turn-helix domain protein</fullName>
    </submittedName>
</protein>
<proteinExistence type="predicted"/>
<evidence type="ECO:0000259" key="1">
    <source>
        <dbReference type="PROSITE" id="PS50943"/>
    </source>
</evidence>
<dbReference type="EMBL" id="PP934564">
    <property type="protein sequence ID" value="XDI99294.1"/>
    <property type="molecule type" value="Genomic_DNA"/>
</dbReference>
<dbReference type="Gene3D" id="1.10.260.40">
    <property type="entry name" value="lambda repressor-like DNA-binding domains"/>
    <property type="match status" value="1"/>
</dbReference>
<dbReference type="GO" id="GO:0003677">
    <property type="term" value="F:DNA binding"/>
    <property type="evidence" value="ECO:0007669"/>
    <property type="project" value="InterPro"/>
</dbReference>
<dbReference type="CDD" id="cd00093">
    <property type="entry name" value="HTH_XRE"/>
    <property type="match status" value="1"/>
</dbReference>
<evidence type="ECO:0000313" key="2">
    <source>
        <dbReference type="EMBL" id="XDI99294.1"/>
    </source>
</evidence>
<dbReference type="InterPro" id="IPR001387">
    <property type="entry name" value="Cro/C1-type_HTH"/>
</dbReference>
<dbReference type="PROSITE" id="PS50943">
    <property type="entry name" value="HTH_CROC1"/>
    <property type="match status" value="1"/>
</dbReference>
<dbReference type="InterPro" id="IPR010982">
    <property type="entry name" value="Lambda_DNA-bd_dom_sf"/>
</dbReference>
<reference evidence="2" key="1">
    <citation type="submission" date="2024-06" db="EMBL/GenBank/DDBJ databases">
        <title>KlebPhaCol: A community-driven resource for collaborative research in Klebsiella.</title>
        <authorList>
            <person name="Rothschild-Rodriguez D."/>
            <person name="Lambon K.S."/>
            <person name="Nobrega F.L."/>
        </authorList>
    </citation>
    <scope>NUCLEOTIDE SEQUENCE</scope>
</reference>
<organism evidence="2">
    <name type="scientific">Klebsiella phage RothD</name>
    <dbReference type="NCBI Taxonomy" id="3229749"/>
    <lineage>
        <taxon>Viruses</taxon>
    </lineage>
</organism>
<name>A0AB39C0B0_9VIRU</name>
<dbReference type="SUPFAM" id="SSF47413">
    <property type="entry name" value="lambda repressor-like DNA-binding domains"/>
    <property type="match status" value="1"/>
</dbReference>
<dbReference type="SMART" id="SM00530">
    <property type="entry name" value="HTH_XRE"/>
    <property type="match status" value="1"/>
</dbReference>